<dbReference type="Proteomes" id="UP001596203">
    <property type="component" value="Unassembled WGS sequence"/>
</dbReference>
<dbReference type="Gene3D" id="3.40.50.970">
    <property type="match status" value="2"/>
</dbReference>
<dbReference type="SUPFAM" id="SSF52518">
    <property type="entry name" value="Thiamin diphosphate-binding fold (THDP-binding)"/>
    <property type="match status" value="2"/>
</dbReference>
<dbReference type="EMBL" id="JBHSPR010000095">
    <property type="protein sequence ID" value="MFC6023549.1"/>
    <property type="molecule type" value="Genomic_DNA"/>
</dbReference>
<dbReference type="Pfam" id="PF02775">
    <property type="entry name" value="TPP_enzyme_C"/>
    <property type="match status" value="1"/>
</dbReference>
<feature type="region of interest" description="Disordered" evidence="4">
    <location>
        <begin position="499"/>
        <end position="536"/>
    </location>
</feature>
<evidence type="ECO:0000313" key="8">
    <source>
        <dbReference type="EMBL" id="MFC6023549.1"/>
    </source>
</evidence>
<name>A0ABW1KNZ5_9ACTN</name>
<comment type="similarity">
    <text evidence="1 3">Belongs to the TPP enzyme family.</text>
</comment>
<dbReference type="Pfam" id="PF00205">
    <property type="entry name" value="TPP_enzyme_M"/>
    <property type="match status" value="1"/>
</dbReference>
<evidence type="ECO:0000313" key="9">
    <source>
        <dbReference type="Proteomes" id="UP001596203"/>
    </source>
</evidence>
<dbReference type="InterPro" id="IPR000399">
    <property type="entry name" value="TPP-bd_CS"/>
</dbReference>
<dbReference type="PANTHER" id="PTHR42981">
    <property type="entry name" value="PYRUVATE DEHYDROGENASE [UBIQUINONE]"/>
    <property type="match status" value="1"/>
</dbReference>
<feature type="domain" description="Thiamine pyrophosphate enzyme central" evidence="5">
    <location>
        <begin position="220"/>
        <end position="348"/>
    </location>
</feature>
<evidence type="ECO:0000259" key="5">
    <source>
        <dbReference type="Pfam" id="PF00205"/>
    </source>
</evidence>
<evidence type="ECO:0000259" key="6">
    <source>
        <dbReference type="Pfam" id="PF02775"/>
    </source>
</evidence>
<dbReference type="InterPro" id="IPR029035">
    <property type="entry name" value="DHS-like_NAD/FAD-binding_dom"/>
</dbReference>
<dbReference type="SUPFAM" id="SSF52467">
    <property type="entry name" value="DHS-like NAD/FAD-binding domain"/>
    <property type="match status" value="1"/>
</dbReference>
<sequence>MAEPVRAATGPAGLAWGESERTIADLVVERLRAWGVPRVFGHPGEGVALIVEALHRAGGDPAFVPSRQEEAAGFMASGHARYAGGVGVCLATQGPGALHLLSGLYDAKLDGKPVVAIIGQQTFSALGSAYQEIELHRLFGDVCSQFLRTAAVPEQVPYLVDQAIRTAVSTRSPTCLVVPHDLLDQVVPDGLPHPDGGGVIAAAPGLPPARVVPHEQDLGAAAQLLSAGRRVAILVGQGGYGAADEIMQLADRLDAGVATSLLGKPVLDERLPYHTGVLGQVGTAASAQLMAGCDTLLMIGTNDPWTGYYPMPGQATAVQIDIDGSRLASRYPIDIPLIGDARETLRALLSRVPERRNRDWRDMIEAAVDRARVECDARAEAPTERLNPRLVLRELSPRLPENSSVAVDVGSVTYWYARHLQLPLGVRAHLCGTLASAGSALPYAIAAKLAHPDEPVFALLGDGAMQAGGLAELITVAQHWPEWPDPRLVVLVLNNADRGGRGGEPERGPATEPVRAVGAEPDRPAGSGLPSPEQVRAGDIPYAGWARLLGMHGIRVDRPEQVGAAWEEAIAADRPTLIEAVVDSAIPLEPPEQPFADLRGLSADGVAEGTGTAAVRGRAQTLREHAAQGADLV</sequence>
<proteinExistence type="inferred from homology"/>
<feature type="compositionally biased region" description="Basic and acidic residues" evidence="4">
    <location>
        <begin position="499"/>
        <end position="509"/>
    </location>
</feature>
<reference evidence="9" key="1">
    <citation type="journal article" date="2019" name="Int. J. Syst. Evol. Microbiol.">
        <title>The Global Catalogue of Microorganisms (GCM) 10K type strain sequencing project: providing services to taxonomists for standard genome sequencing and annotation.</title>
        <authorList>
            <consortium name="The Broad Institute Genomics Platform"/>
            <consortium name="The Broad Institute Genome Sequencing Center for Infectious Disease"/>
            <person name="Wu L."/>
            <person name="Ma J."/>
        </authorList>
    </citation>
    <scope>NUCLEOTIDE SEQUENCE [LARGE SCALE GENOMIC DNA]</scope>
    <source>
        <strain evidence="9">ZS-35-S2</strain>
    </source>
</reference>
<dbReference type="Pfam" id="PF02776">
    <property type="entry name" value="TPP_enzyme_N"/>
    <property type="match status" value="1"/>
</dbReference>
<gene>
    <name evidence="8" type="ORF">ACFP2T_46265</name>
</gene>
<evidence type="ECO:0000259" key="7">
    <source>
        <dbReference type="Pfam" id="PF02776"/>
    </source>
</evidence>
<evidence type="ECO:0000256" key="2">
    <source>
        <dbReference type="ARBA" id="ARBA00023052"/>
    </source>
</evidence>
<keyword evidence="2 3" id="KW-0786">Thiamine pyrophosphate</keyword>
<dbReference type="InterPro" id="IPR029061">
    <property type="entry name" value="THDP-binding"/>
</dbReference>
<dbReference type="PROSITE" id="PS00187">
    <property type="entry name" value="TPP_ENZYMES"/>
    <property type="match status" value="1"/>
</dbReference>
<dbReference type="InterPro" id="IPR012000">
    <property type="entry name" value="Thiamin_PyroP_enz_cen_dom"/>
</dbReference>
<organism evidence="8 9">
    <name type="scientific">Plantactinospora solaniradicis</name>
    <dbReference type="NCBI Taxonomy" id="1723736"/>
    <lineage>
        <taxon>Bacteria</taxon>
        <taxon>Bacillati</taxon>
        <taxon>Actinomycetota</taxon>
        <taxon>Actinomycetes</taxon>
        <taxon>Micromonosporales</taxon>
        <taxon>Micromonosporaceae</taxon>
        <taxon>Plantactinospora</taxon>
    </lineage>
</organism>
<dbReference type="InterPro" id="IPR047211">
    <property type="entry name" value="POXB-like"/>
</dbReference>
<dbReference type="RefSeq" id="WP_377433982.1">
    <property type="nucleotide sequence ID" value="NZ_JBHSPR010000095.1"/>
</dbReference>
<dbReference type="InterPro" id="IPR011766">
    <property type="entry name" value="TPP_enzyme_TPP-bd"/>
</dbReference>
<protein>
    <submittedName>
        <fullName evidence="8">Thiamine pyrophosphate-binding protein</fullName>
    </submittedName>
</protein>
<comment type="caution">
    <text evidence="8">The sequence shown here is derived from an EMBL/GenBank/DDBJ whole genome shotgun (WGS) entry which is preliminary data.</text>
</comment>
<accession>A0ABW1KNZ5</accession>
<dbReference type="PANTHER" id="PTHR42981:SF2">
    <property type="entry name" value="PYRUVATE DEHYDROGENASE [UBIQUINONE]"/>
    <property type="match status" value="1"/>
</dbReference>
<keyword evidence="9" id="KW-1185">Reference proteome</keyword>
<dbReference type="InterPro" id="IPR012001">
    <property type="entry name" value="Thiamin_PyroP_enz_TPP-bd_dom"/>
</dbReference>
<evidence type="ECO:0000256" key="3">
    <source>
        <dbReference type="RuleBase" id="RU362132"/>
    </source>
</evidence>
<feature type="domain" description="Thiamine pyrophosphate enzyme N-terminal TPP-binding" evidence="7">
    <location>
        <begin position="22"/>
        <end position="131"/>
    </location>
</feature>
<evidence type="ECO:0000256" key="1">
    <source>
        <dbReference type="ARBA" id="ARBA00007812"/>
    </source>
</evidence>
<dbReference type="Gene3D" id="3.40.50.1220">
    <property type="entry name" value="TPP-binding domain"/>
    <property type="match status" value="1"/>
</dbReference>
<evidence type="ECO:0000256" key="4">
    <source>
        <dbReference type="SAM" id="MobiDB-lite"/>
    </source>
</evidence>
<feature type="domain" description="Thiamine pyrophosphate enzyme TPP-binding" evidence="6">
    <location>
        <begin position="408"/>
        <end position="579"/>
    </location>
</feature>